<feature type="transmembrane region" description="Helical" evidence="1">
    <location>
        <begin position="6"/>
        <end position="30"/>
    </location>
</feature>
<keyword evidence="1" id="KW-0472">Membrane</keyword>
<reference evidence="3" key="1">
    <citation type="journal article" date="2020" name="mSystems">
        <title>Genome- and Community-Level Interaction Insights into Carbon Utilization and Element Cycling Functions of Hydrothermarchaeota in Hydrothermal Sediment.</title>
        <authorList>
            <person name="Zhou Z."/>
            <person name="Liu Y."/>
            <person name="Xu W."/>
            <person name="Pan J."/>
            <person name="Luo Z.H."/>
            <person name="Li M."/>
        </authorList>
    </citation>
    <scope>NUCLEOTIDE SEQUENCE [LARGE SCALE GENOMIC DNA]</scope>
    <source>
        <strain evidence="3">SpSt-1121</strain>
    </source>
</reference>
<comment type="caution">
    <text evidence="3">The sequence shown here is derived from an EMBL/GenBank/DDBJ whole genome shotgun (WGS) entry which is preliminary data.</text>
</comment>
<evidence type="ECO:0000313" key="3">
    <source>
        <dbReference type="EMBL" id="HHP82245.1"/>
    </source>
</evidence>
<evidence type="ECO:0000259" key="2">
    <source>
        <dbReference type="Pfam" id="PF00149"/>
    </source>
</evidence>
<dbReference type="EMBL" id="DRZI01000267">
    <property type="protein sequence ID" value="HHP82245.1"/>
    <property type="molecule type" value="Genomic_DNA"/>
</dbReference>
<dbReference type="InterPro" id="IPR029052">
    <property type="entry name" value="Metallo-depent_PP-like"/>
</dbReference>
<protein>
    <submittedName>
        <fullName evidence="3">Metallophosphoesterase</fullName>
    </submittedName>
</protein>
<dbReference type="Pfam" id="PF00149">
    <property type="entry name" value="Metallophos"/>
    <property type="match status" value="1"/>
</dbReference>
<name>A0A7C5XQL8_9CREN</name>
<dbReference type="SUPFAM" id="SSF56300">
    <property type="entry name" value="Metallo-dependent phosphatases"/>
    <property type="match status" value="1"/>
</dbReference>
<gene>
    <name evidence="3" type="ORF">ENM84_06245</name>
</gene>
<sequence length="258" mass="29591">MNSVLLSILTAMPMVMAIAFIVCHNFPWIYRFKKIKIHSMFLDGSIVIVSDIHIGSKNSYYFLLKEFLKRINYDVVIVAGDFIDKRIEFNKNTIDYLRAAIKALDIRRGKIIYIASTASHDIDRYFEDIMPLSIDGVETYIVSGVVEIKLGGCRNSVYVSHGEYISRDGVAAYILDKIFNKLFKRNITALLMRRALGVDEYQWVFTGHSHILSIDPIYRIANTGSWDERLYAKAYPGIGIVRCIDGKLYVRLVKLSIR</sequence>
<organism evidence="3">
    <name type="scientific">Ignisphaera aggregans</name>
    <dbReference type="NCBI Taxonomy" id="334771"/>
    <lineage>
        <taxon>Archaea</taxon>
        <taxon>Thermoproteota</taxon>
        <taxon>Thermoprotei</taxon>
        <taxon>Desulfurococcales</taxon>
        <taxon>Desulfurococcaceae</taxon>
        <taxon>Ignisphaera</taxon>
    </lineage>
</organism>
<accession>A0A7C5XQL8</accession>
<keyword evidence="1" id="KW-1133">Transmembrane helix</keyword>
<proteinExistence type="predicted"/>
<dbReference type="Gene3D" id="3.60.21.10">
    <property type="match status" value="1"/>
</dbReference>
<dbReference type="AlphaFoldDB" id="A0A7C5XQL8"/>
<evidence type="ECO:0000256" key="1">
    <source>
        <dbReference type="SAM" id="Phobius"/>
    </source>
</evidence>
<keyword evidence="1" id="KW-0812">Transmembrane</keyword>
<dbReference type="InterPro" id="IPR004843">
    <property type="entry name" value="Calcineurin-like_PHP"/>
</dbReference>
<dbReference type="GO" id="GO:0016787">
    <property type="term" value="F:hydrolase activity"/>
    <property type="evidence" value="ECO:0007669"/>
    <property type="project" value="InterPro"/>
</dbReference>
<feature type="domain" description="Calcineurin-like phosphoesterase" evidence="2">
    <location>
        <begin position="45"/>
        <end position="210"/>
    </location>
</feature>
<dbReference type="CDD" id="cd00838">
    <property type="entry name" value="MPP_superfamily"/>
    <property type="match status" value="1"/>
</dbReference>